<gene>
    <name evidence="1" type="ORF">UJA718_LOCUS43767</name>
</gene>
<dbReference type="EMBL" id="CAJOBP010063178">
    <property type="protein sequence ID" value="CAF4858184.1"/>
    <property type="molecule type" value="Genomic_DNA"/>
</dbReference>
<proteinExistence type="predicted"/>
<organism evidence="1 2">
    <name type="scientific">Rotaria socialis</name>
    <dbReference type="NCBI Taxonomy" id="392032"/>
    <lineage>
        <taxon>Eukaryota</taxon>
        <taxon>Metazoa</taxon>
        <taxon>Spiralia</taxon>
        <taxon>Gnathifera</taxon>
        <taxon>Rotifera</taxon>
        <taxon>Eurotatoria</taxon>
        <taxon>Bdelloidea</taxon>
        <taxon>Philodinida</taxon>
        <taxon>Philodinidae</taxon>
        <taxon>Rotaria</taxon>
    </lineage>
</organism>
<protein>
    <submittedName>
        <fullName evidence="1">Uncharacterized protein</fullName>
    </submittedName>
</protein>
<feature type="non-terminal residue" evidence="1">
    <location>
        <position position="1"/>
    </location>
</feature>
<reference evidence="1" key="1">
    <citation type="submission" date="2021-02" db="EMBL/GenBank/DDBJ databases">
        <authorList>
            <person name="Nowell W R."/>
        </authorList>
    </citation>
    <scope>NUCLEOTIDE SEQUENCE</scope>
</reference>
<keyword evidence="2" id="KW-1185">Reference proteome</keyword>
<comment type="caution">
    <text evidence="1">The sequence shown here is derived from an EMBL/GenBank/DDBJ whole genome shotgun (WGS) entry which is preliminary data.</text>
</comment>
<accession>A0A821SQ86</accession>
<name>A0A821SQ86_9BILA</name>
<dbReference type="AlphaFoldDB" id="A0A821SQ86"/>
<evidence type="ECO:0000313" key="2">
    <source>
        <dbReference type="Proteomes" id="UP000663873"/>
    </source>
</evidence>
<evidence type="ECO:0000313" key="1">
    <source>
        <dbReference type="EMBL" id="CAF4858184.1"/>
    </source>
</evidence>
<sequence length="73" mass="8313">MTTSMNSNETLKLNSDLMPDLFKQHHNEVTNQPDIGFKMGNALTNVRIHEIESTNGDYLRLLNISNSDDYDLS</sequence>
<dbReference type="Proteomes" id="UP000663873">
    <property type="component" value="Unassembled WGS sequence"/>
</dbReference>